<evidence type="ECO:0000313" key="2">
    <source>
        <dbReference type="EMBL" id="CTQ63936.1"/>
    </source>
</evidence>
<dbReference type="GeneID" id="97667669"/>
<dbReference type="OrthoDB" id="125994at2"/>
<dbReference type="InterPro" id="IPR032710">
    <property type="entry name" value="NTF2-like_dom_sf"/>
</dbReference>
<sequence length="131" mass="14659">MIPDPVTAYQIAQDHCAAWTNQSPEMVAGRYAEQTTMSMNGGDPMTSRSQIADMAAGFMADFPDLVLALDTVLVADRHMIYAWTFEGRHKGSGNKVRFSGWEEWDLDDDLKVTKSLGWYDAEDYDRQVAGT</sequence>
<evidence type="ECO:0000313" key="3">
    <source>
        <dbReference type="Proteomes" id="UP000049983"/>
    </source>
</evidence>
<dbReference type="Gene3D" id="3.10.450.50">
    <property type="match status" value="1"/>
</dbReference>
<dbReference type="Proteomes" id="UP000049983">
    <property type="component" value="Unassembled WGS sequence"/>
</dbReference>
<dbReference type="EMBL" id="CXWC01000001">
    <property type="protein sequence ID" value="CTQ63936.1"/>
    <property type="molecule type" value="Genomic_DNA"/>
</dbReference>
<organism evidence="2 3">
    <name type="scientific">Roseibium album</name>
    <dbReference type="NCBI Taxonomy" id="311410"/>
    <lineage>
        <taxon>Bacteria</taxon>
        <taxon>Pseudomonadati</taxon>
        <taxon>Pseudomonadota</taxon>
        <taxon>Alphaproteobacteria</taxon>
        <taxon>Hyphomicrobiales</taxon>
        <taxon>Stappiaceae</taxon>
        <taxon>Roseibium</taxon>
    </lineage>
</organism>
<evidence type="ECO:0000259" key="1">
    <source>
        <dbReference type="Pfam" id="PF12680"/>
    </source>
</evidence>
<dbReference type="AlphaFoldDB" id="A0A0M7AGR1"/>
<reference evidence="3" key="1">
    <citation type="submission" date="2015-07" db="EMBL/GenBank/DDBJ databases">
        <authorList>
            <person name="Rodrigo-Torres Lidia"/>
            <person name="Arahal R.David."/>
        </authorList>
    </citation>
    <scope>NUCLEOTIDE SEQUENCE [LARGE SCALE GENOMIC DNA]</scope>
    <source>
        <strain evidence="3">CECT 5096</strain>
    </source>
</reference>
<name>A0A0M7AGR1_9HYPH</name>
<feature type="domain" description="SnoaL-like" evidence="1">
    <location>
        <begin position="13"/>
        <end position="109"/>
    </location>
</feature>
<accession>A0A0M7AGR1</accession>
<protein>
    <submittedName>
        <fullName evidence="2">Putative ester cyclase</fullName>
    </submittedName>
</protein>
<dbReference type="RefSeq" id="WP_055115999.1">
    <property type="nucleotide sequence ID" value="NZ_CXWA01000003.1"/>
</dbReference>
<gene>
    <name evidence="2" type="ORF">LA5096_00199</name>
</gene>
<dbReference type="Pfam" id="PF12680">
    <property type="entry name" value="SnoaL_2"/>
    <property type="match status" value="1"/>
</dbReference>
<keyword evidence="3" id="KW-1185">Reference proteome</keyword>
<proteinExistence type="predicted"/>
<dbReference type="InterPro" id="IPR037401">
    <property type="entry name" value="SnoaL-like"/>
</dbReference>
<dbReference type="SUPFAM" id="SSF54427">
    <property type="entry name" value="NTF2-like"/>
    <property type="match status" value="1"/>
</dbReference>